<accession>A0ABY7LKR9</accession>
<dbReference type="Gene3D" id="1.10.1660.10">
    <property type="match status" value="1"/>
</dbReference>
<organism evidence="1 2">
    <name type="scientific">Hymenobacter canadensis</name>
    <dbReference type="NCBI Taxonomy" id="2999067"/>
    <lineage>
        <taxon>Bacteria</taxon>
        <taxon>Pseudomonadati</taxon>
        <taxon>Bacteroidota</taxon>
        <taxon>Cytophagia</taxon>
        <taxon>Cytophagales</taxon>
        <taxon>Hymenobacteraceae</taxon>
        <taxon>Hymenobacter</taxon>
    </lineage>
</organism>
<dbReference type="Proteomes" id="UP001211005">
    <property type="component" value="Chromosome"/>
</dbReference>
<dbReference type="RefSeq" id="WP_269559128.1">
    <property type="nucleotide sequence ID" value="NZ_CP114767.1"/>
</dbReference>
<name>A0ABY7LKR9_9BACT</name>
<keyword evidence="2" id="KW-1185">Reference proteome</keyword>
<reference evidence="1 2" key="1">
    <citation type="submission" date="2022-12" db="EMBL/GenBank/DDBJ databases">
        <title>Hymenobacter canadensis sp. nov. isolated from lake water of the Cambridge Bay, Canada.</title>
        <authorList>
            <person name="Kim W.H."/>
            <person name="Lee Y.M."/>
        </authorList>
    </citation>
    <scope>NUCLEOTIDE SEQUENCE [LARGE SCALE GENOMIC DNA]</scope>
    <source>
        <strain evidence="1 2">PAMC 29467</strain>
    </source>
</reference>
<protein>
    <recommendedName>
        <fullName evidence="3">Chaperone modulatory protein CbpM</fullName>
    </recommendedName>
</protein>
<dbReference type="EMBL" id="CP114767">
    <property type="protein sequence ID" value="WBA41044.1"/>
    <property type="molecule type" value="Genomic_DNA"/>
</dbReference>
<evidence type="ECO:0000313" key="2">
    <source>
        <dbReference type="Proteomes" id="UP001211005"/>
    </source>
</evidence>
<evidence type="ECO:0000313" key="1">
    <source>
        <dbReference type="EMBL" id="WBA41044.1"/>
    </source>
</evidence>
<evidence type="ECO:0008006" key="3">
    <source>
        <dbReference type="Google" id="ProtNLM"/>
    </source>
</evidence>
<gene>
    <name evidence="1" type="ORF">O3303_14600</name>
</gene>
<proteinExistence type="predicted"/>
<sequence>MKTPRITITYHDCASQYELTETDLRGFVELGLLAAGPRPGTIHDEPDHVARLSRLHHELELSHAGIEVVLAMRQRLLSLQAELVRQQARARQLEFLLRSSGPQLEADDWL</sequence>